<protein>
    <recommendedName>
        <fullName evidence="4">Flagellar assembly protein FlaJ</fullName>
    </recommendedName>
</protein>
<evidence type="ECO:0000313" key="2">
    <source>
        <dbReference type="EMBL" id="QEZ70792.1"/>
    </source>
</evidence>
<feature type="transmembrane region" description="Helical" evidence="1">
    <location>
        <begin position="45"/>
        <end position="71"/>
    </location>
</feature>
<keyword evidence="2" id="KW-0614">Plasmid</keyword>
<proteinExistence type="predicted"/>
<evidence type="ECO:0000313" key="3">
    <source>
        <dbReference type="Proteomes" id="UP000326961"/>
    </source>
</evidence>
<sequence length="244" mass="28613">MEIIEEHKGIWYKLAEKDLYKMFKELRYTDEMFIKFQKNRFRKCALFLLAGLLLGLIDIKLIVIGFVLALIQWTSQYKKAKSYYNNSIFQKQLTFSKFTRMLIPYLLQSNATLYNVFNKMLVRLEDGYVKSCLENLIIEMNNNPNSEEPFKEFALNASGTDQAVLFMTTLYDYQQNTFDSSVITELGKMASEQLFNGVDDIIDFKLRKFNMFPTKITMLSIIITFGYMISTFIHLFKDFLLGSA</sequence>
<keyword evidence="1" id="KW-0472">Membrane</keyword>
<feature type="transmembrane region" description="Helical" evidence="1">
    <location>
        <begin position="216"/>
        <end position="236"/>
    </location>
</feature>
<dbReference type="EMBL" id="CP032455">
    <property type="protein sequence ID" value="QEZ70792.1"/>
    <property type="molecule type" value="Genomic_DNA"/>
</dbReference>
<dbReference type="Proteomes" id="UP000326961">
    <property type="component" value="Plasmid pPbmMP"/>
</dbReference>
<gene>
    <name evidence="2" type="ORF">D4A35_17800</name>
</gene>
<evidence type="ECO:0008006" key="4">
    <source>
        <dbReference type="Google" id="ProtNLM"/>
    </source>
</evidence>
<organism evidence="2 3">
    <name type="scientific">Paraclostridium bifermentans</name>
    <name type="common">Clostridium bifermentans</name>
    <dbReference type="NCBI Taxonomy" id="1490"/>
    <lineage>
        <taxon>Bacteria</taxon>
        <taxon>Bacillati</taxon>
        <taxon>Bacillota</taxon>
        <taxon>Clostridia</taxon>
        <taxon>Peptostreptococcales</taxon>
        <taxon>Peptostreptococcaceae</taxon>
        <taxon>Paraclostridium</taxon>
    </lineage>
</organism>
<evidence type="ECO:0000256" key="1">
    <source>
        <dbReference type="SAM" id="Phobius"/>
    </source>
</evidence>
<name>A0A5P3XKI5_PARBF</name>
<keyword evidence="1" id="KW-0812">Transmembrane</keyword>
<accession>A0A5P3XKI5</accession>
<dbReference type="AlphaFoldDB" id="A0A5P3XKI5"/>
<geneLocation type="plasmid" evidence="3">
    <name>ppbmmp</name>
</geneLocation>
<reference evidence="2 3" key="1">
    <citation type="submission" date="2018-09" db="EMBL/GenBank/DDBJ databases">
        <title>A clostridial neurotoxin that targets Anopheles mosquitoes.</title>
        <authorList>
            <person name="Contreras E."/>
            <person name="Masuyer G."/>
            <person name="Qureshi N."/>
            <person name="Chawla S."/>
            <person name="Lim H.L."/>
            <person name="Chen J."/>
            <person name="Stenmark P."/>
            <person name="Gill S."/>
        </authorList>
    </citation>
    <scope>NUCLEOTIDE SEQUENCE [LARGE SCALE GENOMIC DNA]</scope>
    <source>
        <strain evidence="2 3">Cbm</strain>
        <plasmid evidence="3">ppbmmp</plasmid>
    </source>
</reference>
<keyword evidence="1" id="KW-1133">Transmembrane helix</keyword>
<dbReference type="RefSeq" id="WP_150887659.1">
    <property type="nucleotide sequence ID" value="NZ_CM017269.1"/>
</dbReference>